<dbReference type="Proteomes" id="UP000185612">
    <property type="component" value="Unassembled WGS sequence"/>
</dbReference>
<proteinExistence type="predicted"/>
<evidence type="ECO:0000313" key="2">
    <source>
        <dbReference type="Proteomes" id="UP000185612"/>
    </source>
</evidence>
<dbReference type="Pfam" id="PF11452">
    <property type="entry name" value="DUF3000"/>
    <property type="match status" value="1"/>
</dbReference>
<sequence>MDAPTQFGATLLSLRDVRVPATLTVQEMPAPATLAPFTAAVSAQTVARDGLAPLGSGKLVVLYDPAGQEGWEGVLRLVAMVSAKLDDELGADPLLGEVAWSWLTGALGECEPPPINLAGTVTRVLSETFGGLHLSGGSTRIELRASWTPTSFDISSDMWAWLEVIREAAGIDPDGVVSIHR</sequence>
<dbReference type="OrthoDB" id="3210980at2"/>
<evidence type="ECO:0000313" key="1">
    <source>
        <dbReference type="EMBL" id="OKL52472.1"/>
    </source>
</evidence>
<gene>
    <name evidence="1" type="ORF">BSZ40_03160</name>
</gene>
<reference evidence="2" key="1">
    <citation type="submission" date="2016-12" db="EMBL/GenBank/DDBJ databases">
        <authorList>
            <person name="Meng X."/>
        </authorList>
    </citation>
    <scope>NUCLEOTIDE SEQUENCE [LARGE SCALE GENOMIC DNA]</scope>
    <source>
        <strain evidence="2">DSM 20732</strain>
    </source>
</reference>
<accession>A0A1Q5PYD0</accession>
<dbReference type="AlphaFoldDB" id="A0A1Q5PYD0"/>
<organism evidence="1 2">
    <name type="scientific">Buchananella hordeovulneris</name>
    <dbReference type="NCBI Taxonomy" id="52770"/>
    <lineage>
        <taxon>Bacteria</taxon>
        <taxon>Bacillati</taxon>
        <taxon>Actinomycetota</taxon>
        <taxon>Actinomycetes</taxon>
        <taxon>Actinomycetales</taxon>
        <taxon>Actinomycetaceae</taxon>
        <taxon>Buchananella</taxon>
    </lineage>
</organism>
<dbReference type="STRING" id="52770.BSZ40_03160"/>
<dbReference type="InterPro" id="IPR021555">
    <property type="entry name" value="DUF3000"/>
</dbReference>
<comment type="caution">
    <text evidence="1">The sequence shown here is derived from an EMBL/GenBank/DDBJ whole genome shotgun (WGS) entry which is preliminary data.</text>
</comment>
<name>A0A1Q5PYD0_9ACTO</name>
<keyword evidence="2" id="KW-1185">Reference proteome</keyword>
<dbReference type="EMBL" id="MQVS01000002">
    <property type="protein sequence ID" value="OKL52472.1"/>
    <property type="molecule type" value="Genomic_DNA"/>
</dbReference>
<protein>
    <submittedName>
        <fullName evidence="1">Uncharacterized protein</fullName>
    </submittedName>
</protein>
<dbReference type="RefSeq" id="WP_073823206.1">
    <property type="nucleotide sequence ID" value="NZ_JAUNKL010000084.1"/>
</dbReference>